<name>A0ABV0EU93_9ENTE</name>
<sequence length="229" mass="25087">MKYYVDTADLATVKEAFNYFPLNGVTMNPTIAMMDLKGKNIDFFEHAKEVRSLIGEEREFHIQVVGEQASEMIKDGERLSQEISGNLFVKIPACSEGYKAMRTLTEKGIQVTATAIIDLNQAMMSAASGAKYVAPYVNRISNIASDGDKVLKNIVTALQLSEYDTRVVGASFKNALQVEKSAIAGAYGAALGYDVLKACGDHLLTEKSIKQFTLDWEATFGEGSLIYNL</sequence>
<proteinExistence type="predicted"/>
<evidence type="ECO:0000313" key="3">
    <source>
        <dbReference type="Proteomes" id="UP000664357"/>
    </source>
</evidence>
<comment type="caution">
    <text evidence="2">The sequence shown here is derived from an EMBL/GenBank/DDBJ whole genome shotgun (WGS) entry which is preliminary data.</text>
</comment>
<gene>
    <name evidence="2" type="ORF">JZO67_004196</name>
</gene>
<dbReference type="InterPro" id="IPR001585">
    <property type="entry name" value="TAL/FSA"/>
</dbReference>
<dbReference type="Proteomes" id="UP000664357">
    <property type="component" value="Unassembled WGS sequence"/>
</dbReference>
<dbReference type="PANTHER" id="PTHR10683">
    <property type="entry name" value="TRANSALDOLASE"/>
    <property type="match status" value="1"/>
</dbReference>
<dbReference type="Gene3D" id="3.20.20.70">
    <property type="entry name" value="Aldolase class I"/>
    <property type="match status" value="1"/>
</dbReference>
<keyword evidence="1" id="KW-0704">Schiff base</keyword>
<dbReference type="SUPFAM" id="SSF51569">
    <property type="entry name" value="Aldolase"/>
    <property type="match status" value="1"/>
</dbReference>
<protein>
    <submittedName>
        <fullName evidence="2">Fructose-6-phosphate aldolase</fullName>
    </submittedName>
</protein>
<dbReference type="PANTHER" id="PTHR10683:SF36">
    <property type="entry name" value="TRANSALDOLASE"/>
    <property type="match status" value="1"/>
</dbReference>
<evidence type="ECO:0000313" key="2">
    <source>
        <dbReference type="EMBL" id="MEO1772214.1"/>
    </source>
</evidence>
<dbReference type="InterPro" id="IPR033919">
    <property type="entry name" value="TSA/FSA_arc/bac"/>
</dbReference>
<organism evidence="2 3">
    <name type="scientific">Candidatus Enterococcus ferrettii</name>
    <dbReference type="NCBI Taxonomy" id="2815324"/>
    <lineage>
        <taxon>Bacteria</taxon>
        <taxon>Bacillati</taxon>
        <taxon>Bacillota</taxon>
        <taxon>Bacilli</taxon>
        <taxon>Lactobacillales</taxon>
        <taxon>Enterococcaceae</taxon>
        <taxon>Enterococcus</taxon>
    </lineage>
</organism>
<dbReference type="InterPro" id="IPR013785">
    <property type="entry name" value="Aldolase_TIM"/>
</dbReference>
<accession>A0ABV0EU93</accession>
<dbReference type="EMBL" id="JAFREL020000004">
    <property type="protein sequence ID" value="MEO1772214.1"/>
    <property type="molecule type" value="Genomic_DNA"/>
</dbReference>
<keyword evidence="3" id="KW-1185">Reference proteome</keyword>
<evidence type="ECO:0000256" key="1">
    <source>
        <dbReference type="ARBA" id="ARBA00023270"/>
    </source>
</evidence>
<dbReference type="Pfam" id="PF00923">
    <property type="entry name" value="TAL_FSA"/>
    <property type="match status" value="1"/>
</dbReference>
<dbReference type="RefSeq" id="WP_207701883.1">
    <property type="nucleotide sequence ID" value="NZ_JAFREL020000004.1"/>
</dbReference>
<reference evidence="2 3" key="1">
    <citation type="submission" date="2024-02" db="EMBL/GenBank/DDBJ databases">
        <title>The Genome Sequence of Enterococcus sp. DIV0159.</title>
        <authorList>
            <person name="Earl A."/>
            <person name="Manson A."/>
            <person name="Gilmore M."/>
            <person name="Sanders J."/>
            <person name="Shea T."/>
            <person name="Howe W."/>
            <person name="Livny J."/>
            <person name="Cuomo C."/>
            <person name="Neafsey D."/>
            <person name="Birren B."/>
        </authorList>
    </citation>
    <scope>NUCLEOTIDE SEQUENCE [LARGE SCALE GENOMIC DNA]</scope>
    <source>
        <strain evidence="2 3">665A</strain>
    </source>
</reference>
<dbReference type="CDD" id="cd00956">
    <property type="entry name" value="Transaldolase_FSA"/>
    <property type="match status" value="1"/>
</dbReference>